<feature type="domain" description="Mur ligase central" evidence="17">
    <location>
        <begin position="124"/>
        <end position="303"/>
    </location>
</feature>
<feature type="domain" description="Mur ligase N-terminal catalytic" evidence="15">
    <location>
        <begin position="21"/>
        <end position="118"/>
    </location>
</feature>
<comment type="function">
    <text evidence="14">Cell wall formation.</text>
</comment>
<dbReference type="SUPFAM" id="SSF53623">
    <property type="entry name" value="MurD-like peptide ligases, catalytic domain"/>
    <property type="match status" value="1"/>
</dbReference>
<dbReference type="InterPro" id="IPR000713">
    <property type="entry name" value="Mur_ligase_N"/>
</dbReference>
<dbReference type="GO" id="GO:0005737">
    <property type="term" value="C:cytoplasm"/>
    <property type="evidence" value="ECO:0007669"/>
    <property type="project" value="UniProtKB-SubCell"/>
</dbReference>
<comment type="similarity">
    <text evidence="14">Belongs to the MurCDEF family.</text>
</comment>
<sequence>MTNQNNTTDKNVNLLDTVRRLHFVGIGGSGMCPMAEILHHKDYIITGSDINESDTLARIRSYGIPVHMGHRAENIGDAEVVVYTAAAKQDNPELVAARAKGIPTLERSVMLGLLTKKFANPIAVSGTHGKTTTTGMLTQILIEAGRDPSAVIGGKLPFINGNGRVGKSADIVCEACEYVDTFLQLHPAISIITNIDADHLDYFGTLDNIVKSFHQFCLQTSKRIIVNADNANAMRAVEGITNAEIVTFGRTDKSDYYVTELNEEDTVCEDFTVMYKGERVCRVSLRVPGEHNMMNALAAAAAAHGMGVDGEHIKKALEDFSGVHRRFEILGKFEGVTVADDFAHHPTELSAVLSAAVRMGYHEVWAVFQPHTYSRTAMLLDDFAKALSIPQHVVMTEILAVRETNTYNIHTSDLAAKIPGSCWFGSFEEIADYVMTHAKENDLILTLGGGDIYKCANLIVEKYKERA</sequence>
<dbReference type="Pfam" id="PF02875">
    <property type="entry name" value="Mur_ligase_C"/>
    <property type="match status" value="1"/>
</dbReference>
<dbReference type="Pfam" id="PF08245">
    <property type="entry name" value="Mur_ligase_M"/>
    <property type="match status" value="1"/>
</dbReference>
<accession>A0AAE3DG38</accession>
<keyword evidence="7 14" id="KW-0547">Nucleotide-binding</keyword>
<evidence type="ECO:0000256" key="12">
    <source>
        <dbReference type="ARBA" id="ARBA00023316"/>
    </source>
</evidence>
<dbReference type="Proteomes" id="UP001199424">
    <property type="component" value="Unassembled WGS sequence"/>
</dbReference>
<evidence type="ECO:0000256" key="5">
    <source>
        <dbReference type="ARBA" id="ARBA00022598"/>
    </source>
</evidence>
<evidence type="ECO:0000256" key="6">
    <source>
        <dbReference type="ARBA" id="ARBA00022618"/>
    </source>
</evidence>
<evidence type="ECO:0000313" key="19">
    <source>
        <dbReference type="Proteomes" id="UP001199424"/>
    </source>
</evidence>
<keyword evidence="12 14" id="KW-0961">Cell wall biogenesis/degradation</keyword>
<evidence type="ECO:0000256" key="10">
    <source>
        <dbReference type="ARBA" id="ARBA00022984"/>
    </source>
</evidence>
<gene>
    <name evidence="14 18" type="primary">murC</name>
    <name evidence="18" type="ORF">LKD31_02205</name>
</gene>
<dbReference type="GO" id="GO:0051301">
    <property type="term" value="P:cell division"/>
    <property type="evidence" value="ECO:0007669"/>
    <property type="project" value="UniProtKB-KW"/>
</dbReference>
<dbReference type="InterPro" id="IPR050061">
    <property type="entry name" value="MurCDEF_pg_biosynth"/>
</dbReference>
<keyword evidence="5 14" id="KW-0436">Ligase</keyword>
<dbReference type="Gene3D" id="3.40.1190.10">
    <property type="entry name" value="Mur-like, catalytic domain"/>
    <property type="match status" value="1"/>
</dbReference>
<comment type="catalytic activity">
    <reaction evidence="13 14">
        <text>UDP-N-acetyl-alpha-D-muramate + L-alanine + ATP = UDP-N-acetyl-alpha-D-muramoyl-L-alanine + ADP + phosphate + H(+)</text>
        <dbReference type="Rhea" id="RHEA:23372"/>
        <dbReference type="ChEBI" id="CHEBI:15378"/>
        <dbReference type="ChEBI" id="CHEBI:30616"/>
        <dbReference type="ChEBI" id="CHEBI:43474"/>
        <dbReference type="ChEBI" id="CHEBI:57972"/>
        <dbReference type="ChEBI" id="CHEBI:70757"/>
        <dbReference type="ChEBI" id="CHEBI:83898"/>
        <dbReference type="ChEBI" id="CHEBI:456216"/>
        <dbReference type="EC" id="6.3.2.8"/>
    </reaction>
</comment>
<dbReference type="HAMAP" id="MF_00046">
    <property type="entry name" value="MurC"/>
    <property type="match status" value="1"/>
</dbReference>
<comment type="caution">
    <text evidence="18">The sequence shown here is derived from an EMBL/GenBank/DDBJ whole genome shotgun (WGS) entry which is preliminary data.</text>
</comment>
<evidence type="ECO:0000256" key="7">
    <source>
        <dbReference type="ARBA" id="ARBA00022741"/>
    </source>
</evidence>
<dbReference type="SUPFAM" id="SSF53244">
    <property type="entry name" value="MurD-like peptide ligases, peptide-binding domain"/>
    <property type="match status" value="1"/>
</dbReference>
<dbReference type="GO" id="GO:0071555">
    <property type="term" value="P:cell wall organization"/>
    <property type="evidence" value="ECO:0007669"/>
    <property type="project" value="UniProtKB-KW"/>
</dbReference>
<dbReference type="EC" id="6.3.2.8" evidence="3 14"/>
<evidence type="ECO:0000313" key="18">
    <source>
        <dbReference type="EMBL" id="MCC2135830.1"/>
    </source>
</evidence>
<dbReference type="RefSeq" id="WP_176820236.1">
    <property type="nucleotide sequence ID" value="NZ_JAJEQC010000001.1"/>
</dbReference>
<dbReference type="Pfam" id="PF01225">
    <property type="entry name" value="Mur_ligase"/>
    <property type="match status" value="1"/>
</dbReference>
<keyword evidence="10 14" id="KW-0573">Peptidoglycan synthesis</keyword>
<keyword evidence="9 14" id="KW-0133">Cell shape</keyword>
<dbReference type="EMBL" id="JAJEQC010000001">
    <property type="protein sequence ID" value="MCC2135830.1"/>
    <property type="molecule type" value="Genomic_DNA"/>
</dbReference>
<evidence type="ECO:0000259" key="17">
    <source>
        <dbReference type="Pfam" id="PF08245"/>
    </source>
</evidence>
<dbReference type="GO" id="GO:0008763">
    <property type="term" value="F:UDP-N-acetylmuramate-L-alanine ligase activity"/>
    <property type="evidence" value="ECO:0007669"/>
    <property type="project" value="UniProtKB-UniRule"/>
</dbReference>
<comment type="subcellular location">
    <subcellularLocation>
        <location evidence="1 14">Cytoplasm</location>
    </subcellularLocation>
</comment>
<evidence type="ECO:0000256" key="9">
    <source>
        <dbReference type="ARBA" id="ARBA00022960"/>
    </source>
</evidence>
<feature type="binding site" evidence="14">
    <location>
        <begin position="126"/>
        <end position="132"/>
    </location>
    <ligand>
        <name>ATP</name>
        <dbReference type="ChEBI" id="CHEBI:30616"/>
    </ligand>
</feature>
<dbReference type="GO" id="GO:0005524">
    <property type="term" value="F:ATP binding"/>
    <property type="evidence" value="ECO:0007669"/>
    <property type="project" value="UniProtKB-UniRule"/>
</dbReference>
<evidence type="ECO:0000256" key="3">
    <source>
        <dbReference type="ARBA" id="ARBA00012211"/>
    </source>
</evidence>
<keyword evidence="11 14" id="KW-0131">Cell cycle</keyword>
<evidence type="ECO:0000259" key="16">
    <source>
        <dbReference type="Pfam" id="PF02875"/>
    </source>
</evidence>
<comment type="pathway">
    <text evidence="2 14">Cell wall biogenesis; peptidoglycan biosynthesis.</text>
</comment>
<dbReference type="Gene3D" id="3.40.50.720">
    <property type="entry name" value="NAD(P)-binding Rossmann-like Domain"/>
    <property type="match status" value="1"/>
</dbReference>
<dbReference type="InterPro" id="IPR004101">
    <property type="entry name" value="Mur_ligase_C"/>
</dbReference>
<name>A0AAE3DG38_9FIRM</name>
<evidence type="ECO:0000256" key="4">
    <source>
        <dbReference type="ARBA" id="ARBA00022490"/>
    </source>
</evidence>
<evidence type="ECO:0000256" key="2">
    <source>
        <dbReference type="ARBA" id="ARBA00004752"/>
    </source>
</evidence>
<dbReference type="PANTHER" id="PTHR43445:SF3">
    <property type="entry name" value="UDP-N-ACETYLMURAMATE--L-ALANINE LIGASE"/>
    <property type="match status" value="1"/>
</dbReference>
<dbReference type="SUPFAM" id="SSF51984">
    <property type="entry name" value="MurCD N-terminal domain"/>
    <property type="match status" value="1"/>
</dbReference>
<evidence type="ECO:0000256" key="13">
    <source>
        <dbReference type="ARBA" id="ARBA00047833"/>
    </source>
</evidence>
<keyword evidence="19" id="KW-1185">Reference proteome</keyword>
<keyword evidence="6 14" id="KW-0132">Cell division</keyword>
<dbReference type="InterPro" id="IPR036565">
    <property type="entry name" value="Mur-like_cat_sf"/>
</dbReference>
<keyword evidence="8 14" id="KW-0067">ATP-binding</keyword>
<evidence type="ECO:0000256" key="11">
    <source>
        <dbReference type="ARBA" id="ARBA00023306"/>
    </source>
</evidence>
<keyword evidence="4 14" id="KW-0963">Cytoplasm</keyword>
<dbReference type="InterPro" id="IPR013221">
    <property type="entry name" value="Mur_ligase_cen"/>
</dbReference>
<evidence type="ECO:0000256" key="8">
    <source>
        <dbReference type="ARBA" id="ARBA00022840"/>
    </source>
</evidence>
<proteinExistence type="inferred from homology"/>
<reference evidence="18" key="1">
    <citation type="submission" date="2021-10" db="EMBL/GenBank/DDBJ databases">
        <title>Anaerobic single-cell dispensing facilitates the cultivation of human gut bacteria.</title>
        <authorList>
            <person name="Afrizal A."/>
        </authorList>
    </citation>
    <scope>NUCLEOTIDE SEQUENCE</scope>
    <source>
        <strain evidence="18">CLA-AA-H250</strain>
    </source>
</reference>
<evidence type="ECO:0000259" key="15">
    <source>
        <dbReference type="Pfam" id="PF01225"/>
    </source>
</evidence>
<evidence type="ECO:0000256" key="1">
    <source>
        <dbReference type="ARBA" id="ARBA00004496"/>
    </source>
</evidence>
<feature type="domain" description="Mur ligase C-terminal" evidence="16">
    <location>
        <begin position="325"/>
        <end position="449"/>
    </location>
</feature>
<dbReference type="Gene3D" id="3.90.190.20">
    <property type="entry name" value="Mur ligase, C-terminal domain"/>
    <property type="match status" value="1"/>
</dbReference>
<dbReference type="AlphaFoldDB" id="A0AAE3DG38"/>
<dbReference type="PANTHER" id="PTHR43445">
    <property type="entry name" value="UDP-N-ACETYLMURAMATE--L-ALANINE LIGASE-RELATED"/>
    <property type="match status" value="1"/>
</dbReference>
<dbReference type="InterPro" id="IPR036615">
    <property type="entry name" value="Mur_ligase_C_dom_sf"/>
</dbReference>
<evidence type="ECO:0000256" key="14">
    <source>
        <dbReference type="HAMAP-Rule" id="MF_00046"/>
    </source>
</evidence>
<dbReference type="NCBIfam" id="TIGR01082">
    <property type="entry name" value="murC"/>
    <property type="match status" value="1"/>
</dbReference>
<dbReference type="GO" id="GO:0009252">
    <property type="term" value="P:peptidoglycan biosynthetic process"/>
    <property type="evidence" value="ECO:0007669"/>
    <property type="project" value="UniProtKB-UniRule"/>
</dbReference>
<dbReference type="GO" id="GO:0008360">
    <property type="term" value="P:regulation of cell shape"/>
    <property type="evidence" value="ECO:0007669"/>
    <property type="project" value="UniProtKB-KW"/>
</dbReference>
<protein>
    <recommendedName>
        <fullName evidence="3 14">UDP-N-acetylmuramate--L-alanine ligase</fullName>
        <ecNumber evidence="3 14">6.3.2.8</ecNumber>
    </recommendedName>
    <alternativeName>
        <fullName evidence="14">UDP-N-acetylmuramoyl-L-alanine synthetase</fullName>
    </alternativeName>
</protein>
<organism evidence="18 19">
    <name type="scientific">Hominenteromicrobium mulieris</name>
    <dbReference type="NCBI Taxonomy" id="2885357"/>
    <lineage>
        <taxon>Bacteria</taxon>
        <taxon>Bacillati</taxon>
        <taxon>Bacillota</taxon>
        <taxon>Clostridia</taxon>
        <taxon>Eubacteriales</taxon>
        <taxon>Oscillospiraceae</taxon>
        <taxon>Hominenteromicrobium</taxon>
    </lineage>
</organism>
<dbReference type="InterPro" id="IPR005758">
    <property type="entry name" value="UDP-N-AcMur_Ala_ligase_MurC"/>
</dbReference>